<dbReference type="SUPFAM" id="SSF81301">
    <property type="entry name" value="Nucleotidyltransferase"/>
    <property type="match status" value="1"/>
</dbReference>
<keyword evidence="2" id="KW-1185">Reference proteome</keyword>
<dbReference type="PANTHER" id="PTHR34822:SF1">
    <property type="entry name" value="GRPB FAMILY PROTEIN"/>
    <property type="match status" value="1"/>
</dbReference>
<dbReference type="PANTHER" id="PTHR34822">
    <property type="entry name" value="GRPB DOMAIN PROTEIN (AFU_ORTHOLOGUE AFUA_1G01530)"/>
    <property type="match status" value="1"/>
</dbReference>
<sequence>MERRDPVQIVPYDPEWPDLFERQRRRVEAAVGPLLVGPVEHIGSTSVPGLPAKPIVDMLALVADYDTTAGVADALSGIDWVPAPEPGDGARRRRSFCFPSVAWRTHHLHVWEETSDWRPLLAFRDHLRTHSDDAREYGRLKTELAAAHRDDRPAYRAGKAPFIEARLRTLGHTHDR</sequence>
<accession>A0ABN2MAP6</accession>
<dbReference type="Pfam" id="PF04229">
    <property type="entry name" value="GrpB"/>
    <property type="match status" value="1"/>
</dbReference>
<name>A0ABN2MAP6_9ACTN</name>
<dbReference type="EMBL" id="BAAALT010000149">
    <property type="protein sequence ID" value="GAA1817502.1"/>
    <property type="molecule type" value="Genomic_DNA"/>
</dbReference>
<reference evidence="1 2" key="1">
    <citation type="journal article" date="2019" name="Int. J. Syst. Evol. Microbiol.">
        <title>The Global Catalogue of Microorganisms (GCM) 10K type strain sequencing project: providing services to taxonomists for standard genome sequencing and annotation.</title>
        <authorList>
            <consortium name="The Broad Institute Genomics Platform"/>
            <consortium name="The Broad Institute Genome Sequencing Center for Infectious Disease"/>
            <person name="Wu L."/>
            <person name="Ma J."/>
        </authorList>
    </citation>
    <scope>NUCLEOTIDE SEQUENCE [LARGE SCALE GENOMIC DNA]</scope>
    <source>
        <strain evidence="1 2">JCM 13250</strain>
    </source>
</reference>
<evidence type="ECO:0000313" key="1">
    <source>
        <dbReference type="EMBL" id="GAA1817502.1"/>
    </source>
</evidence>
<organism evidence="1 2">
    <name type="scientific">Luedemannella flava</name>
    <dbReference type="NCBI Taxonomy" id="349316"/>
    <lineage>
        <taxon>Bacteria</taxon>
        <taxon>Bacillati</taxon>
        <taxon>Actinomycetota</taxon>
        <taxon>Actinomycetes</taxon>
        <taxon>Micromonosporales</taxon>
        <taxon>Micromonosporaceae</taxon>
        <taxon>Luedemannella</taxon>
    </lineage>
</organism>
<dbReference type="RefSeq" id="WP_344135144.1">
    <property type="nucleotide sequence ID" value="NZ_BAAALT010000149.1"/>
</dbReference>
<protein>
    <submittedName>
        <fullName evidence="1">GrpB family protein</fullName>
    </submittedName>
</protein>
<comment type="caution">
    <text evidence="1">The sequence shown here is derived from an EMBL/GenBank/DDBJ whole genome shotgun (WGS) entry which is preliminary data.</text>
</comment>
<dbReference type="Gene3D" id="3.30.460.10">
    <property type="entry name" value="Beta Polymerase, domain 2"/>
    <property type="match status" value="1"/>
</dbReference>
<dbReference type="InterPro" id="IPR043519">
    <property type="entry name" value="NT_sf"/>
</dbReference>
<dbReference type="InterPro" id="IPR007344">
    <property type="entry name" value="GrpB/CoaE"/>
</dbReference>
<evidence type="ECO:0000313" key="2">
    <source>
        <dbReference type="Proteomes" id="UP001500218"/>
    </source>
</evidence>
<proteinExistence type="predicted"/>
<gene>
    <name evidence="1" type="ORF">GCM10009682_42890</name>
</gene>
<dbReference type="Proteomes" id="UP001500218">
    <property type="component" value="Unassembled WGS sequence"/>
</dbReference>